<protein>
    <recommendedName>
        <fullName evidence="2">Aminopyrimidine aminohydrolase</fullName>
        <ecNumber evidence="2">3.5.99.2</ecNumber>
    </recommendedName>
</protein>
<comment type="pathway">
    <text evidence="1 2">Cofactor biosynthesis; thiamine diphosphate biosynthesis.</text>
</comment>
<dbReference type="Proteomes" id="UP000199494">
    <property type="component" value="Unassembled WGS sequence"/>
</dbReference>
<dbReference type="EC" id="3.5.99.2" evidence="2"/>
<dbReference type="SUPFAM" id="SSF48613">
    <property type="entry name" value="Heme oxygenase-like"/>
    <property type="match status" value="1"/>
</dbReference>
<dbReference type="UniPathway" id="UPA00060"/>
<dbReference type="PANTHER" id="PTHR43198">
    <property type="entry name" value="BIFUNCTIONAL TH2 PROTEIN"/>
    <property type="match status" value="1"/>
</dbReference>
<proteinExistence type="inferred from homology"/>
<keyword evidence="2" id="KW-0784">Thiamine biosynthesis</keyword>
<dbReference type="CDD" id="cd19365">
    <property type="entry name" value="TenA_C-like"/>
    <property type="match status" value="1"/>
</dbReference>
<keyword evidence="2" id="KW-0378">Hydrolase</keyword>
<comment type="similarity">
    <text evidence="2">Belongs to the TenA family.</text>
</comment>
<comment type="function">
    <text evidence="2">Catalyzes an amino-pyrimidine hydrolysis reaction at the C5' of the pyrimidine moiety of thiamine compounds, a reaction that is part of a thiamine salvage pathway.</text>
</comment>
<dbReference type="Gene3D" id="1.20.910.10">
    <property type="entry name" value="Heme oxygenase-like"/>
    <property type="match status" value="1"/>
</dbReference>
<dbReference type="PANTHER" id="PTHR43198:SF2">
    <property type="entry name" value="SI:CH1073-67J19.1-RELATED"/>
    <property type="match status" value="1"/>
</dbReference>
<dbReference type="InterPro" id="IPR004305">
    <property type="entry name" value="Thiaminase-2/PQQC"/>
</dbReference>
<dbReference type="GO" id="GO:0009228">
    <property type="term" value="P:thiamine biosynthetic process"/>
    <property type="evidence" value="ECO:0007669"/>
    <property type="project" value="UniProtKB-KW"/>
</dbReference>
<dbReference type="NCBIfam" id="TIGR04306">
    <property type="entry name" value="salvage_TenA"/>
    <property type="match status" value="1"/>
</dbReference>
<sequence>MVSNSKAGYYVRICNDNWKRTANLRKAMLDLPFNAELAEGTLGRDRFQFYLAQDARYLIGFGRALSVAAAKAPDPSALAFFAGAAREAVLVERALHESYFERFGLGEADLAAIETSPTCLGYTSYLLAVAQTEGYAELIAALLPCFWIYHDVGTAILERQRRTGASDNPYQAWIDTYADDDFAASVRTCIAEVDKAAELADEHTVARMSAAFTRACEYEWMFWDSAYRMESWPTTHLRG</sequence>
<dbReference type="GO" id="GO:0009229">
    <property type="term" value="P:thiamine diphosphate biosynthetic process"/>
    <property type="evidence" value="ECO:0007669"/>
    <property type="project" value="UniProtKB-UniPathway"/>
</dbReference>
<keyword evidence="4" id="KW-1185">Reference proteome</keyword>
<reference evidence="3 4" key="1">
    <citation type="submission" date="2016-10" db="EMBL/GenBank/DDBJ databases">
        <authorList>
            <person name="de Groot N.N."/>
        </authorList>
    </citation>
    <scope>NUCLEOTIDE SEQUENCE [LARGE SCALE GENOMIC DNA]</scope>
    <source>
        <strain evidence="3 4">CGMCC 4.5506</strain>
    </source>
</reference>
<accession>A0A1G6NEE5</accession>
<evidence type="ECO:0000313" key="4">
    <source>
        <dbReference type="Proteomes" id="UP000199494"/>
    </source>
</evidence>
<dbReference type="InterPro" id="IPR016084">
    <property type="entry name" value="Haem_Oase-like_multi-hlx"/>
</dbReference>
<dbReference type="STRING" id="530584.SAMN05421630_10396"/>
<evidence type="ECO:0000256" key="2">
    <source>
        <dbReference type="RuleBase" id="RU363093"/>
    </source>
</evidence>
<evidence type="ECO:0000313" key="3">
    <source>
        <dbReference type="EMBL" id="SDC66229.1"/>
    </source>
</evidence>
<dbReference type="GO" id="GO:0050334">
    <property type="term" value="F:thiaminase activity"/>
    <property type="evidence" value="ECO:0007669"/>
    <property type="project" value="UniProtKB-EC"/>
</dbReference>
<dbReference type="InterPro" id="IPR050967">
    <property type="entry name" value="Thiamine_Salvage_TenA"/>
</dbReference>
<comment type="catalytic activity">
    <reaction evidence="2">
        <text>thiamine + H2O = 5-(2-hydroxyethyl)-4-methylthiazole + 4-amino-5-hydroxymethyl-2-methylpyrimidine + H(+)</text>
        <dbReference type="Rhea" id="RHEA:17509"/>
        <dbReference type="ChEBI" id="CHEBI:15377"/>
        <dbReference type="ChEBI" id="CHEBI:15378"/>
        <dbReference type="ChEBI" id="CHEBI:16892"/>
        <dbReference type="ChEBI" id="CHEBI:17957"/>
        <dbReference type="ChEBI" id="CHEBI:18385"/>
        <dbReference type="EC" id="3.5.99.2"/>
    </reaction>
</comment>
<comment type="catalytic activity">
    <reaction evidence="2">
        <text>4-amino-5-aminomethyl-2-methylpyrimidine + H2O = 4-amino-5-hydroxymethyl-2-methylpyrimidine + NH4(+)</text>
        <dbReference type="Rhea" id="RHEA:31799"/>
        <dbReference type="ChEBI" id="CHEBI:15377"/>
        <dbReference type="ChEBI" id="CHEBI:16892"/>
        <dbReference type="ChEBI" id="CHEBI:28938"/>
        <dbReference type="ChEBI" id="CHEBI:63416"/>
        <dbReference type="EC" id="3.5.99.2"/>
    </reaction>
</comment>
<gene>
    <name evidence="3" type="ORF">SAMN05421630_10396</name>
</gene>
<organism evidence="3 4">
    <name type="scientific">Prauserella marina</name>
    <dbReference type="NCBI Taxonomy" id="530584"/>
    <lineage>
        <taxon>Bacteria</taxon>
        <taxon>Bacillati</taxon>
        <taxon>Actinomycetota</taxon>
        <taxon>Actinomycetes</taxon>
        <taxon>Pseudonocardiales</taxon>
        <taxon>Pseudonocardiaceae</taxon>
        <taxon>Prauserella</taxon>
    </lineage>
</organism>
<dbReference type="GO" id="GO:0005829">
    <property type="term" value="C:cytosol"/>
    <property type="evidence" value="ECO:0007669"/>
    <property type="project" value="TreeGrafter"/>
</dbReference>
<dbReference type="Pfam" id="PF03070">
    <property type="entry name" value="TENA_THI-4"/>
    <property type="match status" value="1"/>
</dbReference>
<dbReference type="InterPro" id="IPR027574">
    <property type="entry name" value="Thiaminase_II"/>
</dbReference>
<dbReference type="EMBL" id="FMZE01000003">
    <property type="protein sequence ID" value="SDC66229.1"/>
    <property type="molecule type" value="Genomic_DNA"/>
</dbReference>
<name>A0A1G6NEE5_9PSEU</name>
<dbReference type="AlphaFoldDB" id="A0A1G6NEE5"/>
<evidence type="ECO:0000256" key="1">
    <source>
        <dbReference type="ARBA" id="ARBA00004948"/>
    </source>
</evidence>